<evidence type="ECO:0000313" key="2">
    <source>
        <dbReference type="EMBL" id="KUI63036.1"/>
    </source>
</evidence>
<proteinExistence type="predicted"/>
<feature type="signal peptide" evidence="1">
    <location>
        <begin position="1"/>
        <end position="19"/>
    </location>
</feature>
<dbReference type="PANTHER" id="PTHR36848">
    <property type="entry name" value="DNA-BINDING PROTEIN (PUTATIVE SECRETED PROTEIN)-RELATED"/>
    <property type="match status" value="1"/>
</dbReference>
<dbReference type="Proteomes" id="UP000078576">
    <property type="component" value="Unassembled WGS sequence"/>
</dbReference>
<reference evidence="3" key="1">
    <citation type="submission" date="2014-12" db="EMBL/GenBank/DDBJ databases">
        <title>Genome Sequence of Valsa Canker Pathogens Uncovers a Specific Adaption of Colonization on Woody Bark.</title>
        <authorList>
            <person name="Yin Z."/>
            <person name="Liu H."/>
            <person name="Gao X."/>
            <person name="Li Z."/>
            <person name="Song N."/>
            <person name="Ke X."/>
            <person name="Dai Q."/>
            <person name="Wu Y."/>
            <person name="Sun Y."/>
            <person name="Xu J.-R."/>
            <person name="Kang Z.K."/>
            <person name="Wang L."/>
            <person name="Huang L."/>
        </authorList>
    </citation>
    <scope>NUCLEOTIDE SEQUENCE [LARGE SCALE GENOMIC DNA]</scope>
    <source>
        <strain evidence="3">SXYL134</strain>
    </source>
</reference>
<dbReference type="InterPro" id="IPR053161">
    <property type="entry name" value="Ulvan_degrading_GH"/>
</dbReference>
<sequence>MAGPSWLICVLAMAVLTSTMVNHAFSREDEFYNPSNAYRPRFRYWLPDASVSPGIVSNDISSMATIGAGGLEFLPFYLYGLIYAQIDMDSAAPNSIAPPTDWSIYGFGDEAFNVLFKDSLRAVMAEGNGFMMDFALGPNQGAGVPSVPGTEGLAVHLIPGNATVKAGQSFSGPVPPPYLPAVIQAGLTFQNELEQFGSANLTVVFAMKVVENTTIPTYEFGVEDTALAILLLDEDSYVDLTPLVSTDGQLEWTPPVNGGNSTWSIFSYWQQYTNQRECHGGRNATTVLGNGSWIVDHFSNIGAQKVTDFWDEQILTDNETADLLASVGKYSWEDSTEILAAVYWTPDFLARFEQEMGYSLIKYLPLLYDPSNSWSHSTTAYPELYRYGEYTSDNQSVHNLNYRAVLGSGYQEYIAHFENWSHSRGLEYSNQPAYNLPLEMLEFIPSVDAPECESLGFRDSLTSYRQFSGPAHLSGRNVISSEMGAVSGPAYSLSIPQLLFHAKRGLAGGVTQHVLHGSPYTGNYPNTTWPGYTTFWYKYSEQWTPHLPAFGSGHLKDAVDWIGRNQWVLQQGKPKIDLAVYYYAAPWVPNREDGSGSLSELDALGYTYDYLGPENLLLPQAVVTNRLLAATGPAYKAFVLSGQQVITTEAAQVVLAFSEAGLPIIVVGGEAALPNQTYPSTETNLAQLATTMAQLANSSSVHFVPSVSEVAGVLSQLSIEPRLGLNCTSSPVYPVLRSDADNGTEYVWLYNDQELSVNCAVSFTRTGSLGATPFVYDAFTGTQEELVQYTTYGPVLTLPVSLAANETAILVFKPNSSSSTDNKKSFVISSSQNIASISRSLSNSSSGHSILATITSSGSATLTFDSGKTATFDASLPAATELTTWDIEIEDWHAPHDLFDIEAGTAITLHNFTDQSLVPWAALGAGFENVSGVGRYHTQLPVPSLPSANINMPAGATQRVGALLSLGPVVNTIRVSIDGVQLPPIDPARPVVDISSYIGEVGQEHGLTVEVTTTLFNRVKSMKDDIMMWGQIAAVSQPLYASEGPFDYGLLGPVTVQWVVVAEVDVGML</sequence>
<accession>A0A194VGY4</accession>
<dbReference type="EMBL" id="KN714853">
    <property type="protein sequence ID" value="KUI63036.1"/>
    <property type="molecule type" value="Genomic_DNA"/>
</dbReference>
<evidence type="ECO:0000256" key="1">
    <source>
        <dbReference type="SAM" id="SignalP"/>
    </source>
</evidence>
<dbReference type="PANTHER" id="PTHR36848:SF2">
    <property type="entry name" value="SECRETED PROTEIN"/>
    <property type="match status" value="1"/>
</dbReference>
<organism evidence="2 3">
    <name type="scientific">Cytospora mali</name>
    <name type="common">Apple Valsa canker fungus</name>
    <name type="synonym">Valsa mali</name>
    <dbReference type="NCBI Taxonomy" id="578113"/>
    <lineage>
        <taxon>Eukaryota</taxon>
        <taxon>Fungi</taxon>
        <taxon>Dikarya</taxon>
        <taxon>Ascomycota</taxon>
        <taxon>Pezizomycotina</taxon>
        <taxon>Sordariomycetes</taxon>
        <taxon>Sordariomycetidae</taxon>
        <taxon>Diaporthales</taxon>
        <taxon>Cytosporaceae</taxon>
        <taxon>Cytospora</taxon>
    </lineage>
</organism>
<dbReference type="STRING" id="694573.A0A194VGY4"/>
<keyword evidence="1" id="KW-0732">Signal</keyword>
<dbReference type="AlphaFoldDB" id="A0A194VGY4"/>
<gene>
    <name evidence="2" type="ORF">VP1G_10152</name>
</gene>
<evidence type="ECO:0008006" key="4">
    <source>
        <dbReference type="Google" id="ProtNLM"/>
    </source>
</evidence>
<dbReference type="Pfam" id="PF17132">
    <property type="entry name" value="Glyco_hydro_106"/>
    <property type="match status" value="1"/>
</dbReference>
<keyword evidence="3" id="KW-1185">Reference proteome</keyword>
<protein>
    <recommendedName>
        <fullName evidence="4">Secreted protein</fullName>
    </recommendedName>
</protein>
<feature type="chain" id="PRO_5008266535" description="Secreted protein" evidence="1">
    <location>
        <begin position="20"/>
        <end position="1069"/>
    </location>
</feature>
<evidence type="ECO:0000313" key="3">
    <source>
        <dbReference type="Proteomes" id="UP000078576"/>
    </source>
</evidence>
<name>A0A194VGY4_CYTMA</name>
<dbReference type="OrthoDB" id="2588159at2759"/>